<evidence type="ECO:0000256" key="1">
    <source>
        <dbReference type="ARBA" id="ARBA00012552"/>
    </source>
</evidence>
<comment type="catalytic activity">
    <reaction evidence="8">
        <text>ATP + H2O = ADP + phosphate + H(+)</text>
        <dbReference type="Rhea" id="RHEA:13065"/>
        <dbReference type="ChEBI" id="CHEBI:15377"/>
        <dbReference type="ChEBI" id="CHEBI:15378"/>
        <dbReference type="ChEBI" id="CHEBI:30616"/>
        <dbReference type="ChEBI" id="CHEBI:43474"/>
        <dbReference type="ChEBI" id="CHEBI:456216"/>
        <dbReference type="EC" id="3.6.4.13"/>
    </reaction>
</comment>
<dbReference type="GO" id="GO:0005681">
    <property type="term" value="C:spliceosomal complex"/>
    <property type="evidence" value="ECO:0007669"/>
    <property type="project" value="UniProtKB-ARBA"/>
</dbReference>
<dbReference type="Pfam" id="PF00271">
    <property type="entry name" value="Helicase_C"/>
    <property type="match status" value="1"/>
</dbReference>
<dbReference type="InterPro" id="IPR007502">
    <property type="entry name" value="Helicase-assoc_dom"/>
</dbReference>
<dbReference type="Pfam" id="PF21010">
    <property type="entry name" value="HA2_C"/>
    <property type="match status" value="1"/>
</dbReference>
<dbReference type="OrthoDB" id="10253254at2759"/>
<dbReference type="Proteomes" id="UP000717328">
    <property type="component" value="Unassembled WGS sequence"/>
</dbReference>
<dbReference type="SMART" id="SM00847">
    <property type="entry name" value="HA2"/>
    <property type="match status" value="1"/>
</dbReference>
<dbReference type="GO" id="GO:0003724">
    <property type="term" value="F:RNA helicase activity"/>
    <property type="evidence" value="ECO:0007669"/>
    <property type="project" value="UniProtKB-EC"/>
</dbReference>
<proteinExistence type="predicted"/>
<dbReference type="Gene3D" id="3.40.50.300">
    <property type="entry name" value="P-loop containing nucleotide triphosphate hydrolases"/>
    <property type="match status" value="2"/>
</dbReference>
<dbReference type="FunFam" id="3.40.50.300:FF:000007">
    <property type="entry name" value="Pre-mRNA-splicing factor ATP-dependent RNA helicase"/>
    <property type="match status" value="1"/>
</dbReference>
<keyword evidence="5 12" id="KW-0347">Helicase</keyword>
<dbReference type="Pfam" id="PF04408">
    <property type="entry name" value="WHD_HA2"/>
    <property type="match status" value="1"/>
</dbReference>
<evidence type="ECO:0000313" key="13">
    <source>
        <dbReference type="Proteomes" id="UP000717328"/>
    </source>
</evidence>
<dbReference type="PANTHER" id="PTHR18934">
    <property type="entry name" value="ATP-DEPENDENT RNA HELICASE"/>
    <property type="match status" value="1"/>
</dbReference>
<evidence type="ECO:0000313" key="12">
    <source>
        <dbReference type="EMBL" id="KAG5653886.1"/>
    </source>
</evidence>
<name>A0A9P7GPN7_9AGAR</name>
<keyword evidence="7" id="KW-0508">mRNA splicing</keyword>
<sequence>MTEPGTTFLKYMTDGMLLREAMNDPDLKRYSTIIIDEAHERTVATDILMGLLKSLAKRRKDLKIIVMSATLDALKFQKYFGLASESPAPLFKVPGRTHPVEVFYTQEPEPDYIEAAIRTVLMIHRAEDPGDILLFLTGEEEIEEACRKIKLEADDLVNQDPDSVGPLVCIPLYSSLPPQRQERIFDPPPSAHSADGPPRRKVVVSTNIAETSLTIDGIVYVVDPGFSKQKVYNPRIRVESLLVSPISKDSAQQRAGRAGRTRPGKCFRLYTEKDFKSELEEQMHPEILRGNLSSTVLSLVKLGVKDIVRFDWLDAPAPETLMRALELLNYLAALDDEGSLTPLGAIMAEFPLDPQACFSQHFLHAKYRYSLMLQLAKMLIVSPEFTCSNEMLTIASMMSVPNVWIRPNNQRREADAAKQLLTVPDGDHLTLLNIYNQYIQNKHDKNWTWTHYLSQRALMQADNVRAQLQRTMEKFDVELVSLSDERKLFVNIRQALVCGFFMQVAHREGNKGNYLTMKDNQVVALHPSCGLDSQPEWVVFNEFILTARPYIRTVSDVKAEWLIEFAANYFDLSTFPNGETKRALQRVVNRRAGKATGRVESNGTKTSKKRRK</sequence>
<keyword evidence="4" id="KW-0378">Hydrolase</keyword>
<dbReference type="InterPro" id="IPR042035">
    <property type="entry name" value="DEAH_win-hel_dom"/>
</dbReference>
<keyword evidence="13" id="KW-1185">Reference proteome</keyword>
<evidence type="ECO:0000256" key="5">
    <source>
        <dbReference type="ARBA" id="ARBA00022806"/>
    </source>
</evidence>
<evidence type="ECO:0000256" key="8">
    <source>
        <dbReference type="ARBA" id="ARBA00047984"/>
    </source>
</evidence>
<feature type="domain" description="Helicase C-terminal" evidence="11">
    <location>
        <begin position="116"/>
        <end position="303"/>
    </location>
</feature>
<reference evidence="12" key="1">
    <citation type="submission" date="2021-02" db="EMBL/GenBank/DDBJ databases">
        <authorList>
            <person name="Nieuwenhuis M."/>
            <person name="Van De Peppel L.J.J."/>
        </authorList>
    </citation>
    <scope>NUCLEOTIDE SEQUENCE</scope>
    <source>
        <strain evidence="12">D49</strain>
    </source>
</reference>
<accession>A0A9P7GPN7</accession>
<dbReference type="GO" id="GO:0003723">
    <property type="term" value="F:RNA binding"/>
    <property type="evidence" value="ECO:0007669"/>
    <property type="project" value="TreeGrafter"/>
</dbReference>
<dbReference type="Gene3D" id="1.10.10.2130">
    <property type="entry name" value="DEAH helicase family, winged-helix domain"/>
    <property type="match status" value="1"/>
</dbReference>
<comment type="caution">
    <text evidence="12">The sequence shown here is derived from an EMBL/GenBank/DDBJ whole genome shotgun (WGS) entry which is preliminary data.</text>
</comment>
<dbReference type="PROSITE" id="PS00690">
    <property type="entry name" value="DEAH_ATP_HELICASE"/>
    <property type="match status" value="1"/>
</dbReference>
<dbReference type="InterPro" id="IPR048333">
    <property type="entry name" value="HA2_WH"/>
</dbReference>
<dbReference type="GO" id="GO:0006397">
    <property type="term" value="P:mRNA processing"/>
    <property type="evidence" value="ECO:0007669"/>
    <property type="project" value="UniProtKB-KW"/>
</dbReference>
<dbReference type="SUPFAM" id="SSF52540">
    <property type="entry name" value="P-loop containing nucleoside triphosphate hydrolases"/>
    <property type="match status" value="1"/>
</dbReference>
<dbReference type="AlphaFoldDB" id="A0A9P7GPN7"/>
<organism evidence="12 13">
    <name type="scientific">Sphagnurus paluster</name>
    <dbReference type="NCBI Taxonomy" id="117069"/>
    <lineage>
        <taxon>Eukaryota</taxon>
        <taxon>Fungi</taxon>
        <taxon>Dikarya</taxon>
        <taxon>Basidiomycota</taxon>
        <taxon>Agaricomycotina</taxon>
        <taxon>Agaricomycetes</taxon>
        <taxon>Agaricomycetidae</taxon>
        <taxon>Agaricales</taxon>
        <taxon>Tricholomatineae</taxon>
        <taxon>Lyophyllaceae</taxon>
        <taxon>Sphagnurus</taxon>
    </lineage>
</organism>
<keyword evidence="6" id="KW-0067">ATP-binding</keyword>
<dbReference type="InterPro" id="IPR011709">
    <property type="entry name" value="DEAD-box_helicase_OB_fold"/>
</dbReference>
<evidence type="ECO:0000256" key="7">
    <source>
        <dbReference type="ARBA" id="ARBA00023187"/>
    </source>
</evidence>
<feature type="region of interest" description="Disordered" evidence="9">
    <location>
        <begin position="592"/>
        <end position="612"/>
    </location>
</feature>
<evidence type="ECO:0000256" key="2">
    <source>
        <dbReference type="ARBA" id="ARBA00022664"/>
    </source>
</evidence>
<evidence type="ECO:0000256" key="4">
    <source>
        <dbReference type="ARBA" id="ARBA00022801"/>
    </source>
</evidence>
<dbReference type="GO" id="GO:0005524">
    <property type="term" value="F:ATP binding"/>
    <property type="evidence" value="ECO:0007669"/>
    <property type="project" value="UniProtKB-KW"/>
</dbReference>
<gene>
    <name evidence="12" type="primary">PRP43_2</name>
    <name evidence="12" type="ORF">H0H81_009708</name>
</gene>
<dbReference type="InterPro" id="IPR014001">
    <property type="entry name" value="Helicase_ATP-bd"/>
</dbReference>
<dbReference type="EC" id="3.6.4.13" evidence="1"/>
<dbReference type="CDD" id="cd18791">
    <property type="entry name" value="SF2_C_RHA"/>
    <property type="match status" value="1"/>
</dbReference>
<dbReference type="Gene3D" id="1.20.120.1080">
    <property type="match status" value="1"/>
</dbReference>
<evidence type="ECO:0000259" key="10">
    <source>
        <dbReference type="PROSITE" id="PS51192"/>
    </source>
</evidence>
<dbReference type="FunFam" id="1.10.10.2130:FF:000001">
    <property type="entry name" value="Pre-mRNA-splicing factor ATP-dependent RNA helicase"/>
    <property type="match status" value="1"/>
</dbReference>
<dbReference type="PROSITE" id="PS51194">
    <property type="entry name" value="HELICASE_CTER"/>
    <property type="match status" value="1"/>
</dbReference>
<dbReference type="InterPro" id="IPR002464">
    <property type="entry name" value="DNA/RNA_helicase_DEAH_CS"/>
</dbReference>
<dbReference type="InterPro" id="IPR001650">
    <property type="entry name" value="Helicase_C-like"/>
</dbReference>
<keyword evidence="3" id="KW-0547">Nucleotide-binding</keyword>
<reference evidence="12" key="2">
    <citation type="submission" date="2021-10" db="EMBL/GenBank/DDBJ databases">
        <title>Phylogenomics reveals ancestral predisposition of the termite-cultivated fungus Termitomyces towards a domesticated lifestyle.</title>
        <authorList>
            <person name="Auxier B."/>
            <person name="Grum-Grzhimaylo A."/>
            <person name="Cardenas M.E."/>
            <person name="Lodge J.D."/>
            <person name="Laessoe T."/>
            <person name="Pedersen O."/>
            <person name="Smith M.E."/>
            <person name="Kuyper T.W."/>
            <person name="Franco-Molano E.A."/>
            <person name="Baroni T.J."/>
            <person name="Aanen D.K."/>
        </authorList>
    </citation>
    <scope>NUCLEOTIDE SEQUENCE</scope>
    <source>
        <strain evidence="12">D49</strain>
    </source>
</reference>
<dbReference type="InterPro" id="IPR027417">
    <property type="entry name" value="P-loop_NTPase"/>
</dbReference>
<feature type="domain" description="Helicase ATP-binding" evidence="10">
    <location>
        <begin position="1"/>
        <end position="89"/>
    </location>
</feature>
<keyword evidence="2" id="KW-0507">mRNA processing</keyword>
<dbReference type="PROSITE" id="PS51192">
    <property type="entry name" value="HELICASE_ATP_BIND_1"/>
    <property type="match status" value="1"/>
</dbReference>
<dbReference type="GO" id="GO:0008380">
    <property type="term" value="P:RNA splicing"/>
    <property type="evidence" value="ECO:0007669"/>
    <property type="project" value="UniProtKB-KW"/>
</dbReference>
<dbReference type="EMBL" id="JABCKI010000029">
    <property type="protein sequence ID" value="KAG5653886.1"/>
    <property type="molecule type" value="Genomic_DNA"/>
</dbReference>
<dbReference type="SMART" id="SM00490">
    <property type="entry name" value="HELICc"/>
    <property type="match status" value="1"/>
</dbReference>
<evidence type="ECO:0000256" key="3">
    <source>
        <dbReference type="ARBA" id="ARBA00022741"/>
    </source>
</evidence>
<evidence type="ECO:0000256" key="9">
    <source>
        <dbReference type="SAM" id="MobiDB-lite"/>
    </source>
</evidence>
<dbReference type="GO" id="GO:0016787">
    <property type="term" value="F:hydrolase activity"/>
    <property type="evidence" value="ECO:0007669"/>
    <property type="project" value="UniProtKB-KW"/>
</dbReference>
<evidence type="ECO:0000259" key="11">
    <source>
        <dbReference type="PROSITE" id="PS51194"/>
    </source>
</evidence>
<dbReference type="Pfam" id="PF07717">
    <property type="entry name" value="OB_NTP_bind"/>
    <property type="match status" value="1"/>
</dbReference>
<dbReference type="PANTHER" id="PTHR18934:SF109">
    <property type="entry name" value="ATP-DEPENDENT RNA HELICASE DHX15 HOMOLOG"/>
    <property type="match status" value="1"/>
</dbReference>
<protein>
    <recommendedName>
        <fullName evidence="1">RNA helicase</fullName>
        <ecNumber evidence="1">3.6.4.13</ecNumber>
    </recommendedName>
</protein>
<evidence type="ECO:0000256" key="6">
    <source>
        <dbReference type="ARBA" id="ARBA00022840"/>
    </source>
</evidence>